<dbReference type="GO" id="GO:0016829">
    <property type="term" value="F:lyase activity"/>
    <property type="evidence" value="ECO:0007669"/>
    <property type="project" value="UniProtKB-KW"/>
</dbReference>
<organism evidence="6 7">
    <name type="scientific">Brevibacterium rongguiense</name>
    <dbReference type="NCBI Taxonomy" id="2695267"/>
    <lineage>
        <taxon>Bacteria</taxon>
        <taxon>Bacillati</taxon>
        <taxon>Actinomycetota</taxon>
        <taxon>Actinomycetes</taxon>
        <taxon>Micrococcales</taxon>
        <taxon>Brevibacteriaceae</taxon>
        <taxon>Brevibacterium</taxon>
    </lineage>
</organism>
<dbReference type="Pfam" id="PF04073">
    <property type="entry name" value="tRNA_edit"/>
    <property type="match status" value="1"/>
</dbReference>
<dbReference type="PANTHER" id="PTHR30411">
    <property type="entry name" value="CYTOPLASMIC PROTEIN"/>
    <property type="match status" value="1"/>
</dbReference>
<keyword evidence="3 4" id="KW-0456">Lyase</keyword>
<dbReference type="Proteomes" id="UP000469215">
    <property type="component" value="Unassembled WGS sequence"/>
</dbReference>
<dbReference type="GO" id="GO:0006412">
    <property type="term" value="P:translation"/>
    <property type="evidence" value="ECO:0007669"/>
    <property type="project" value="UniProtKB-KW"/>
</dbReference>
<evidence type="ECO:0000256" key="2">
    <source>
        <dbReference type="ARBA" id="ARBA00022917"/>
    </source>
</evidence>
<evidence type="ECO:0000259" key="5">
    <source>
        <dbReference type="Pfam" id="PF04073"/>
    </source>
</evidence>
<dbReference type="CDD" id="cd00002">
    <property type="entry name" value="YbaK_deacylase"/>
    <property type="match status" value="1"/>
</dbReference>
<dbReference type="GO" id="GO:0002161">
    <property type="term" value="F:aminoacyl-tRNA deacylase activity"/>
    <property type="evidence" value="ECO:0007669"/>
    <property type="project" value="InterPro"/>
</dbReference>
<keyword evidence="2 4" id="KW-0648">Protein biosynthesis</keyword>
<keyword evidence="7" id="KW-1185">Reference proteome</keyword>
<protein>
    <recommendedName>
        <fullName evidence="4">Cys-tRNA(Pro)/Cys-tRNA(Cys) deacylase</fullName>
        <ecNumber evidence="4">4.2.-.-</ecNumber>
    </recommendedName>
</protein>
<dbReference type="InterPro" id="IPR036754">
    <property type="entry name" value="YbaK/aa-tRNA-synt-asso_dom_sf"/>
</dbReference>
<dbReference type="SUPFAM" id="SSF55826">
    <property type="entry name" value="YbaK/ProRS associated domain"/>
    <property type="match status" value="1"/>
</dbReference>
<evidence type="ECO:0000256" key="3">
    <source>
        <dbReference type="ARBA" id="ARBA00023239"/>
    </source>
</evidence>
<dbReference type="Gene3D" id="3.90.960.10">
    <property type="entry name" value="YbaK/aminoacyl-tRNA synthetase-associated domain"/>
    <property type="match status" value="1"/>
</dbReference>
<accession>A0A6N9H6Z1</accession>
<feature type="domain" description="YbaK/aminoacyl-tRNA synthetase-associated" evidence="5">
    <location>
        <begin position="35"/>
        <end position="152"/>
    </location>
</feature>
<dbReference type="InterPro" id="IPR004369">
    <property type="entry name" value="Prolyl-tRNA_editing_YbaK/EbsC"/>
</dbReference>
<dbReference type="AlphaFoldDB" id="A0A6N9H6Z1"/>
<dbReference type="PANTHER" id="PTHR30411:SF0">
    <property type="entry name" value="CYS-TRNA(PRO)_CYS-TRNA(CYS) DEACYLASE YBAK"/>
    <property type="match status" value="1"/>
</dbReference>
<evidence type="ECO:0000313" key="7">
    <source>
        <dbReference type="Proteomes" id="UP000469215"/>
    </source>
</evidence>
<dbReference type="PIRSF" id="PIRSF006181">
    <property type="entry name" value="EbsC_YbaK"/>
    <property type="match status" value="1"/>
</dbReference>
<sequence>MSIAARSHTASTPALRVLNLAGVEYSVFEFEHDPNVRRYGTEVSEKLGIASDRVFKTLMILVDGEPITALVPVSGQLDLKALATAIGGKKAQLAGIAETERRTGYQTGGVSPFGQRRTSPVVIDRTAQDHETVYISGGRRGLEIEMRPDDLAMLTDARIAKIAAID</sequence>
<dbReference type="EMBL" id="WWEQ01000022">
    <property type="protein sequence ID" value="MYM19675.1"/>
    <property type="molecule type" value="Genomic_DNA"/>
</dbReference>
<dbReference type="InterPro" id="IPR007214">
    <property type="entry name" value="YbaK/aa-tRNA-synth-assoc-dom"/>
</dbReference>
<gene>
    <name evidence="6" type="primary">ybaK</name>
    <name evidence="6" type="ORF">GSY69_06745</name>
</gene>
<dbReference type="NCBIfam" id="TIGR00011">
    <property type="entry name" value="YbaK_EbsC"/>
    <property type="match status" value="1"/>
</dbReference>
<evidence type="ECO:0000256" key="1">
    <source>
        <dbReference type="ARBA" id="ARBA00009798"/>
    </source>
</evidence>
<name>A0A6N9H6Z1_9MICO</name>
<comment type="similarity">
    <text evidence="1 4">Belongs to the prolyl-tRNA editing family. YbaK/EbsC subfamily.</text>
</comment>
<evidence type="ECO:0000256" key="4">
    <source>
        <dbReference type="PIRNR" id="PIRNR006181"/>
    </source>
</evidence>
<reference evidence="6 7" key="1">
    <citation type="submission" date="2020-01" db="EMBL/GenBank/DDBJ databases">
        <authorList>
            <person name="Deng T."/>
        </authorList>
    </citation>
    <scope>NUCLEOTIDE SEQUENCE [LARGE SCALE GENOMIC DNA]</scope>
    <source>
        <strain evidence="6 7">5221</strain>
    </source>
</reference>
<evidence type="ECO:0000313" key="6">
    <source>
        <dbReference type="EMBL" id="MYM19675.1"/>
    </source>
</evidence>
<proteinExistence type="inferred from homology"/>
<dbReference type="EC" id="4.2.-.-" evidence="4"/>
<dbReference type="RefSeq" id="WP_160953107.1">
    <property type="nucleotide sequence ID" value="NZ_WWEQ01000022.1"/>
</dbReference>
<comment type="caution">
    <text evidence="6">The sequence shown here is derived from an EMBL/GenBank/DDBJ whole genome shotgun (WGS) entry which is preliminary data.</text>
</comment>